<comment type="caution">
    <text evidence="1">The sequence shown here is derived from an EMBL/GenBank/DDBJ whole genome shotgun (WGS) entry which is preliminary data.</text>
</comment>
<evidence type="ECO:0000313" key="2">
    <source>
        <dbReference type="Proteomes" id="UP000307720"/>
    </source>
</evidence>
<dbReference type="Proteomes" id="UP000307720">
    <property type="component" value="Unassembled WGS sequence"/>
</dbReference>
<protein>
    <submittedName>
        <fullName evidence="1">Fibronectin type III domain-containing protein</fullName>
    </submittedName>
</protein>
<reference evidence="1" key="1">
    <citation type="submission" date="2019-04" db="EMBL/GenBank/DDBJ databases">
        <title>Microbes associate with the intestines of laboratory mice.</title>
        <authorList>
            <person name="Navarre W."/>
            <person name="Wong E."/>
            <person name="Huang K."/>
            <person name="Tropini C."/>
            <person name="Ng K."/>
            <person name="Yu B."/>
        </authorList>
    </citation>
    <scope>NUCLEOTIDE SEQUENCE</scope>
    <source>
        <strain evidence="1">NM72_1-8</strain>
    </source>
</reference>
<name>A0AC61QVG2_9FIRM</name>
<accession>A0AC61QVG2</accession>
<organism evidence="1 2">
    <name type="scientific">Hominisplanchenecus murintestinalis</name>
    <dbReference type="NCBI Taxonomy" id="2941517"/>
    <lineage>
        <taxon>Bacteria</taxon>
        <taxon>Bacillati</taxon>
        <taxon>Bacillota</taxon>
        <taxon>Clostridia</taxon>
        <taxon>Lachnospirales</taxon>
        <taxon>Lachnospiraceae</taxon>
        <taxon>Hominisplanchenecus</taxon>
    </lineage>
</organism>
<proteinExistence type="predicted"/>
<evidence type="ECO:0000313" key="1">
    <source>
        <dbReference type="EMBL" id="TGX96405.1"/>
    </source>
</evidence>
<keyword evidence="2" id="KW-1185">Reference proteome</keyword>
<gene>
    <name evidence="1" type="ORF">E5357_16215</name>
</gene>
<dbReference type="EMBL" id="SRZB01000064">
    <property type="protein sequence ID" value="TGX96405.1"/>
    <property type="molecule type" value="Genomic_DNA"/>
</dbReference>
<sequence>MRKRRKKTGFLFVLVFFAAICIGQPVLAAKVKAPTGLKADYDKNYIKLTWKKVPKARGYVVYRYSSTAGQYIRVKSTRKNYHSMSGLPEGTLYRFKVKAYRKIGGETYYSKYSKRLQLRTKKQKTKKVSTIKKYLKSAIQPLGKVVYVWGGGWSTDGLGGSTEARSMGVSKKWTRFFNAQTKDYNYINTQYQRHDGLDCSGYVGWTIYNIMNTKSGNNGYVMSAKDMARNYASRGWGKYIKRASVKDYKPGDIMSSACSDCGHVWIVIGECKDGSVVALHSSSSQGVQLSGTVAPDGRTKSEAAELAQKYMEQYFPKWSEKFSHRLRDEKYLSHFCQMRWNVSGKSIMTDPDGYQKMTAEQVLNDLLGPLKEEPEPLPVPEPEMPPETQPETPSQPETQKVLEMQSQVKTEE</sequence>